<sequence>MFKIFRGIEGSVIMNIRSLGYAFIESKDPSEWRVFGTEVLGMMEVPGVGDENVFLKIDERPFRFAIVPGAENRLKLLGLELYDENDFVKAIQELEASGTSYTRGSRADLKMRGVLDLVRFNDPAGNTLELYHGADLDYAKFISPLGISGFETGDFGSSGFGHAVLPAENLDETHTFYKNVLGFGDSDYMHFKFSDDPDEPGLALKFMHVNNPRHHSVALFGGESLAGCIHLMLEVKTIDEVGECLQRVIEREIPITSTLGRHTNDNMLSFYMMTPGDFPLEFGCEGLQMDWDNYTPTKTTLPSHWGHKFAL</sequence>
<dbReference type="Pfam" id="PF00903">
    <property type="entry name" value="Glyoxalase"/>
    <property type="match status" value="1"/>
</dbReference>
<accession>A0ABS6VSM1</accession>
<dbReference type="CDD" id="cd07252">
    <property type="entry name" value="BphC1-RGP6_N_like"/>
    <property type="match status" value="1"/>
</dbReference>
<dbReference type="PROSITE" id="PS51819">
    <property type="entry name" value="VOC"/>
    <property type="match status" value="2"/>
</dbReference>
<feature type="domain" description="VOC" evidence="1">
    <location>
        <begin position="159"/>
        <end position="285"/>
    </location>
</feature>
<name>A0ABS6VSM1_9GAMM</name>
<dbReference type="Proteomes" id="UP001166291">
    <property type="component" value="Unassembled WGS sequence"/>
</dbReference>
<keyword evidence="3" id="KW-1185">Reference proteome</keyword>
<protein>
    <submittedName>
        <fullName evidence="2">VOC family protein</fullName>
    </submittedName>
</protein>
<dbReference type="RefSeq" id="WP_219043559.1">
    <property type="nucleotide sequence ID" value="NZ_JAHWDQ010000002.1"/>
</dbReference>
<proteinExistence type="predicted"/>
<evidence type="ECO:0000313" key="2">
    <source>
        <dbReference type="EMBL" id="MBW2941322.1"/>
    </source>
</evidence>
<comment type="caution">
    <text evidence="2">The sequence shown here is derived from an EMBL/GenBank/DDBJ whole genome shotgun (WGS) entry which is preliminary data.</text>
</comment>
<dbReference type="EMBL" id="JAHWDQ010000002">
    <property type="protein sequence ID" value="MBW2941322.1"/>
    <property type="molecule type" value="Genomic_DNA"/>
</dbReference>
<organism evidence="2 3">
    <name type="scientific">Zhongshania aquimaris</name>
    <dbReference type="NCBI Taxonomy" id="2857107"/>
    <lineage>
        <taxon>Bacteria</taxon>
        <taxon>Pseudomonadati</taxon>
        <taxon>Pseudomonadota</taxon>
        <taxon>Gammaproteobacteria</taxon>
        <taxon>Cellvibrionales</taxon>
        <taxon>Spongiibacteraceae</taxon>
        <taxon>Zhongshania</taxon>
    </lineage>
</organism>
<evidence type="ECO:0000313" key="3">
    <source>
        <dbReference type="Proteomes" id="UP001166291"/>
    </source>
</evidence>
<dbReference type="InterPro" id="IPR037523">
    <property type="entry name" value="VOC_core"/>
</dbReference>
<dbReference type="InterPro" id="IPR004360">
    <property type="entry name" value="Glyas_Fos-R_dOase_dom"/>
</dbReference>
<evidence type="ECO:0000259" key="1">
    <source>
        <dbReference type="PROSITE" id="PS51819"/>
    </source>
</evidence>
<dbReference type="Pfam" id="PF22632">
    <property type="entry name" value="BphC_D1"/>
    <property type="match status" value="1"/>
</dbReference>
<feature type="domain" description="VOC" evidence="1">
    <location>
        <begin position="18"/>
        <end position="133"/>
    </location>
</feature>
<dbReference type="CDD" id="cd07237">
    <property type="entry name" value="BphC1-RGP6_C_like"/>
    <property type="match status" value="1"/>
</dbReference>
<reference evidence="2" key="1">
    <citation type="submission" date="2021-07" db="EMBL/GenBank/DDBJ databases">
        <title>Zhongshania sp. CAU 1632 isolated from seawater.</title>
        <authorList>
            <person name="Kim W."/>
        </authorList>
    </citation>
    <scope>NUCLEOTIDE SEQUENCE</scope>
    <source>
        <strain evidence="2">CAU 1632</strain>
    </source>
</reference>
<gene>
    <name evidence="2" type="ORF">KXJ70_11055</name>
</gene>